<protein>
    <submittedName>
        <fullName evidence="1">Nuclear transport factor 2 family protein</fullName>
    </submittedName>
</protein>
<keyword evidence="2" id="KW-1185">Reference proteome</keyword>
<accession>A0A9X2L4B8</accession>
<dbReference type="Gene3D" id="3.10.450.50">
    <property type="match status" value="1"/>
</dbReference>
<sequence length="152" mass="17346">MRKSVLLSSVFVFALLLVGINATEYIAKEEEAVKEVILNGYAHGAFNELNPEAMAETFHKDFAIFSVNGEEIGRYPISKWIESTKKRKESTEFDPENNVWEPEFTNISVTGNAASVELELHHKGKHVFTDYLSLLKFESGWKVVAKVYHRHQ</sequence>
<proteinExistence type="predicted"/>
<organism evidence="1 2">
    <name type="scientific">Gracilimonas sediminicola</name>
    <dbReference type="NCBI Taxonomy" id="2952158"/>
    <lineage>
        <taxon>Bacteria</taxon>
        <taxon>Pseudomonadati</taxon>
        <taxon>Balneolota</taxon>
        <taxon>Balneolia</taxon>
        <taxon>Balneolales</taxon>
        <taxon>Balneolaceae</taxon>
        <taxon>Gracilimonas</taxon>
    </lineage>
</organism>
<dbReference type="AlphaFoldDB" id="A0A9X2L4B8"/>
<reference evidence="1" key="1">
    <citation type="submission" date="2022-06" db="EMBL/GenBank/DDBJ databases">
        <title>Gracilimonas sp. CAU 1638 isolated from sea sediment.</title>
        <authorList>
            <person name="Kim W."/>
        </authorList>
    </citation>
    <scope>NUCLEOTIDE SEQUENCE</scope>
    <source>
        <strain evidence="1">CAU 1638</strain>
    </source>
</reference>
<dbReference type="InterPro" id="IPR039437">
    <property type="entry name" value="FrzH/put_lumazine-bd"/>
</dbReference>
<evidence type="ECO:0000313" key="2">
    <source>
        <dbReference type="Proteomes" id="UP001139125"/>
    </source>
</evidence>
<dbReference type="Pfam" id="PF12893">
    <property type="entry name" value="Lumazine_bd_2"/>
    <property type="match status" value="1"/>
</dbReference>
<dbReference type="EMBL" id="JANDBC010000002">
    <property type="protein sequence ID" value="MCP9292025.1"/>
    <property type="molecule type" value="Genomic_DNA"/>
</dbReference>
<gene>
    <name evidence="1" type="ORF">NM125_10595</name>
</gene>
<dbReference type="SUPFAM" id="SSF54427">
    <property type="entry name" value="NTF2-like"/>
    <property type="match status" value="1"/>
</dbReference>
<evidence type="ECO:0000313" key="1">
    <source>
        <dbReference type="EMBL" id="MCP9292025.1"/>
    </source>
</evidence>
<name>A0A9X2L4B8_9BACT</name>
<dbReference type="RefSeq" id="WP_255134899.1">
    <property type="nucleotide sequence ID" value="NZ_JANDBC010000002.1"/>
</dbReference>
<dbReference type="Proteomes" id="UP001139125">
    <property type="component" value="Unassembled WGS sequence"/>
</dbReference>
<comment type="caution">
    <text evidence="1">The sequence shown here is derived from an EMBL/GenBank/DDBJ whole genome shotgun (WGS) entry which is preliminary data.</text>
</comment>
<dbReference type="InterPro" id="IPR032710">
    <property type="entry name" value="NTF2-like_dom_sf"/>
</dbReference>